<accession>A0A402B968</accession>
<organism evidence="1 2">
    <name type="scientific">Dictyobacter alpinus</name>
    <dbReference type="NCBI Taxonomy" id="2014873"/>
    <lineage>
        <taxon>Bacteria</taxon>
        <taxon>Bacillati</taxon>
        <taxon>Chloroflexota</taxon>
        <taxon>Ktedonobacteria</taxon>
        <taxon>Ktedonobacterales</taxon>
        <taxon>Dictyobacteraceae</taxon>
        <taxon>Dictyobacter</taxon>
    </lineage>
</organism>
<dbReference type="OrthoDB" id="150698at2"/>
<protein>
    <recommendedName>
        <fullName evidence="3">Class I SAM-dependent methyltransferase</fullName>
    </recommendedName>
</protein>
<evidence type="ECO:0008006" key="3">
    <source>
        <dbReference type="Google" id="ProtNLM"/>
    </source>
</evidence>
<dbReference type="RefSeq" id="WP_126628196.1">
    <property type="nucleotide sequence ID" value="NZ_BIFT01000001.1"/>
</dbReference>
<evidence type="ECO:0000313" key="2">
    <source>
        <dbReference type="Proteomes" id="UP000287171"/>
    </source>
</evidence>
<comment type="caution">
    <text evidence="1">The sequence shown here is derived from an EMBL/GenBank/DDBJ whole genome shotgun (WGS) entry which is preliminary data.</text>
</comment>
<sequence>MRIDTLSSYNSQMQGKERREWFRQQAPQHLKNCATFVSRGLMQRSVGTSRSSLILGAGACTEVPLSDVGRSSEEVVLADLDLNAMQRGRDELLAASLRKRIRLVQCDITGGVSTNLTRLLRRQDWTALAAAGGQAFFDAAAQCLEQCPVPDPPEIYTLRTADFGLVVSSLVLSQLFSYPLLDVLDRAQQASPELLLEQERHRRYQDAAQNFRIKVINAHLHFMRSLLDLGGIAVLLTDIRGFAFDVHGTDHDATHRRILPLVPRTFPDLIKATFDIVEEGQWEWLTDLPDNERPGRGYEIGGYILKNL</sequence>
<proteinExistence type="predicted"/>
<name>A0A402B968_9CHLR</name>
<dbReference type="Proteomes" id="UP000287171">
    <property type="component" value="Unassembled WGS sequence"/>
</dbReference>
<keyword evidence="2" id="KW-1185">Reference proteome</keyword>
<dbReference type="EMBL" id="BIFT01000001">
    <property type="protein sequence ID" value="GCE27921.1"/>
    <property type="molecule type" value="Genomic_DNA"/>
</dbReference>
<dbReference type="AlphaFoldDB" id="A0A402B968"/>
<evidence type="ECO:0000313" key="1">
    <source>
        <dbReference type="EMBL" id="GCE27921.1"/>
    </source>
</evidence>
<reference evidence="2" key="1">
    <citation type="submission" date="2018-12" db="EMBL/GenBank/DDBJ databases">
        <title>Tengunoibacter tsumagoiensis gen. nov., sp. nov., Dictyobacter kobayashii sp. nov., D. alpinus sp. nov., and D. joshuensis sp. nov. and description of Dictyobacteraceae fam. nov. within the order Ktedonobacterales isolated from Tengu-no-mugimeshi.</title>
        <authorList>
            <person name="Wang C.M."/>
            <person name="Zheng Y."/>
            <person name="Sakai Y."/>
            <person name="Toyoda A."/>
            <person name="Minakuchi Y."/>
            <person name="Abe K."/>
            <person name="Yokota A."/>
            <person name="Yabe S."/>
        </authorList>
    </citation>
    <scope>NUCLEOTIDE SEQUENCE [LARGE SCALE GENOMIC DNA]</scope>
    <source>
        <strain evidence="2">Uno16</strain>
    </source>
</reference>
<gene>
    <name evidence="1" type="ORF">KDA_34050</name>
</gene>